<dbReference type="EMBL" id="GISG01025405">
    <property type="protein sequence ID" value="MBA4619449.1"/>
    <property type="molecule type" value="Transcribed_RNA"/>
</dbReference>
<reference evidence="2" key="1">
    <citation type="journal article" date="2013" name="J. Plant Res.">
        <title>Effect of fungi and light on seed germination of three Opuntia species from semiarid lands of central Mexico.</title>
        <authorList>
            <person name="Delgado-Sanchez P."/>
            <person name="Jimenez-Bremont J.F."/>
            <person name="Guerrero-Gonzalez Mde L."/>
            <person name="Flores J."/>
        </authorList>
    </citation>
    <scope>NUCLEOTIDE SEQUENCE</scope>
    <source>
        <tissue evidence="2">Cladode</tissue>
    </source>
</reference>
<proteinExistence type="predicted"/>
<reference evidence="2" key="2">
    <citation type="submission" date="2020-07" db="EMBL/GenBank/DDBJ databases">
        <authorList>
            <person name="Vera ALvarez R."/>
            <person name="Arias-Moreno D.M."/>
            <person name="Jimenez-Jacinto V."/>
            <person name="Jimenez-Bremont J.F."/>
            <person name="Swaminathan K."/>
            <person name="Moose S.P."/>
            <person name="Guerrero-Gonzalez M.L."/>
            <person name="Marino-Ramirez L."/>
            <person name="Landsman D."/>
            <person name="Rodriguez-Kessler M."/>
            <person name="Delgado-Sanchez P."/>
        </authorList>
    </citation>
    <scope>NUCLEOTIDE SEQUENCE</scope>
    <source>
        <tissue evidence="2">Cladode</tissue>
    </source>
</reference>
<accession>A0A7C9CRZ9</accession>
<organism evidence="2">
    <name type="scientific">Opuntia streptacantha</name>
    <name type="common">Prickly pear cactus</name>
    <name type="synonym">Opuntia cardona</name>
    <dbReference type="NCBI Taxonomy" id="393608"/>
    <lineage>
        <taxon>Eukaryota</taxon>
        <taxon>Viridiplantae</taxon>
        <taxon>Streptophyta</taxon>
        <taxon>Embryophyta</taxon>
        <taxon>Tracheophyta</taxon>
        <taxon>Spermatophyta</taxon>
        <taxon>Magnoliopsida</taxon>
        <taxon>eudicotyledons</taxon>
        <taxon>Gunneridae</taxon>
        <taxon>Pentapetalae</taxon>
        <taxon>Caryophyllales</taxon>
        <taxon>Cactineae</taxon>
        <taxon>Cactaceae</taxon>
        <taxon>Opuntioideae</taxon>
        <taxon>Opuntia</taxon>
    </lineage>
</organism>
<protein>
    <submittedName>
        <fullName evidence="2">Uncharacterized protein</fullName>
    </submittedName>
</protein>
<dbReference type="AlphaFoldDB" id="A0A7C9CRZ9"/>
<feature type="compositionally biased region" description="Low complexity" evidence="1">
    <location>
        <begin position="53"/>
        <end position="69"/>
    </location>
</feature>
<sequence>MTYILIRLLTTNSSSSEPIFTTWAWTCLPTSKFLSLAQALSAEGKVKRLGDTKSSSSISAKTAKASSGSLPLLSPKALIMVLYEKGLGESIPSNRWRAYSRSRFESAAHRSSSADIRGS</sequence>
<evidence type="ECO:0000256" key="1">
    <source>
        <dbReference type="SAM" id="MobiDB-lite"/>
    </source>
</evidence>
<name>A0A7C9CRZ9_OPUST</name>
<evidence type="ECO:0000313" key="2">
    <source>
        <dbReference type="EMBL" id="MBA4619449.1"/>
    </source>
</evidence>
<feature type="region of interest" description="Disordered" evidence="1">
    <location>
        <begin position="50"/>
        <end position="69"/>
    </location>
</feature>